<sequence>MSNGHHSEQPGVIMGGEDTVATYDDEHLDHSAPEKESRDKIISAEMLGLIDQFVNLWATSANHQERLSKPPNAQDRIFRNRISHYPRHIAESSLRRQEPCSPMTCCPRHATGAAAVRRYHRSVSENRHHVSTPAGVICRSVTWSGRSKRGGQAYARLRDCCHDVLPTIPEETISPPS</sequence>
<dbReference type="OrthoDB" id="5068855at2759"/>
<name>A0A9P9FWB8_FUSRE</name>
<protein>
    <submittedName>
        <fullName evidence="1">Uncharacterized protein</fullName>
    </submittedName>
</protein>
<comment type="caution">
    <text evidence="1">The sequence shown here is derived from an EMBL/GenBank/DDBJ whole genome shotgun (WGS) entry which is preliminary data.</text>
</comment>
<gene>
    <name evidence="1" type="ORF">BKA55DRAFT_719671</name>
</gene>
<organism evidence="1 2">
    <name type="scientific">Fusarium redolens</name>
    <dbReference type="NCBI Taxonomy" id="48865"/>
    <lineage>
        <taxon>Eukaryota</taxon>
        <taxon>Fungi</taxon>
        <taxon>Dikarya</taxon>
        <taxon>Ascomycota</taxon>
        <taxon>Pezizomycotina</taxon>
        <taxon>Sordariomycetes</taxon>
        <taxon>Hypocreomycetidae</taxon>
        <taxon>Hypocreales</taxon>
        <taxon>Nectriaceae</taxon>
        <taxon>Fusarium</taxon>
        <taxon>Fusarium redolens species complex</taxon>
    </lineage>
</organism>
<keyword evidence="2" id="KW-1185">Reference proteome</keyword>
<dbReference type="AlphaFoldDB" id="A0A9P9FWB8"/>
<accession>A0A9P9FWB8</accession>
<dbReference type="EMBL" id="JAGMUX010000030">
    <property type="protein sequence ID" value="KAH7213375.1"/>
    <property type="molecule type" value="Genomic_DNA"/>
</dbReference>
<dbReference type="GeneID" id="70230927"/>
<dbReference type="RefSeq" id="XP_046041823.1">
    <property type="nucleotide sequence ID" value="XM_046200973.1"/>
</dbReference>
<evidence type="ECO:0000313" key="1">
    <source>
        <dbReference type="EMBL" id="KAH7213375.1"/>
    </source>
</evidence>
<evidence type="ECO:0000313" key="2">
    <source>
        <dbReference type="Proteomes" id="UP000720189"/>
    </source>
</evidence>
<dbReference type="Proteomes" id="UP000720189">
    <property type="component" value="Unassembled WGS sequence"/>
</dbReference>
<proteinExistence type="predicted"/>
<reference evidence="1" key="1">
    <citation type="journal article" date="2021" name="Nat. Commun.">
        <title>Genetic determinants of endophytism in the Arabidopsis root mycobiome.</title>
        <authorList>
            <person name="Mesny F."/>
            <person name="Miyauchi S."/>
            <person name="Thiergart T."/>
            <person name="Pickel B."/>
            <person name="Atanasova L."/>
            <person name="Karlsson M."/>
            <person name="Huettel B."/>
            <person name="Barry K.W."/>
            <person name="Haridas S."/>
            <person name="Chen C."/>
            <person name="Bauer D."/>
            <person name="Andreopoulos W."/>
            <person name="Pangilinan J."/>
            <person name="LaButti K."/>
            <person name="Riley R."/>
            <person name="Lipzen A."/>
            <person name="Clum A."/>
            <person name="Drula E."/>
            <person name="Henrissat B."/>
            <person name="Kohler A."/>
            <person name="Grigoriev I.V."/>
            <person name="Martin F.M."/>
            <person name="Hacquard S."/>
        </authorList>
    </citation>
    <scope>NUCLEOTIDE SEQUENCE</scope>
    <source>
        <strain evidence="1">MPI-CAGE-AT-0023</strain>
    </source>
</reference>